<feature type="compositionally biased region" description="Basic and acidic residues" evidence="1">
    <location>
        <begin position="273"/>
        <end position="285"/>
    </location>
</feature>
<reference evidence="3 4" key="1">
    <citation type="submission" date="2016-07" db="EMBL/GenBank/DDBJ databases">
        <title>Pervasive Adenine N6-methylation of Active Genes in Fungi.</title>
        <authorList>
            <consortium name="DOE Joint Genome Institute"/>
            <person name="Mondo S.J."/>
            <person name="Dannebaum R.O."/>
            <person name="Kuo R.C."/>
            <person name="Labutti K."/>
            <person name="Haridas S."/>
            <person name="Kuo A."/>
            <person name="Salamov A."/>
            <person name="Ahrendt S.R."/>
            <person name="Lipzen A."/>
            <person name="Sullivan W."/>
            <person name="Andreopoulos W.B."/>
            <person name="Clum A."/>
            <person name="Lindquist E."/>
            <person name="Daum C."/>
            <person name="Ramamoorthy G.K."/>
            <person name="Gryganskyi A."/>
            <person name="Culley D."/>
            <person name="Magnuson J.K."/>
            <person name="James T.Y."/>
            <person name="O'Malley M.A."/>
            <person name="Stajich J.E."/>
            <person name="Spatafora J.W."/>
            <person name="Visel A."/>
            <person name="Grigoriev I.V."/>
        </authorList>
    </citation>
    <scope>NUCLEOTIDE SEQUENCE [LARGE SCALE GENOMIC DNA]</scope>
    <source>
        <strain evidence="3 4">NRRL 1336</strain>
    </source>
</reference>
<gene>
    <name evidence="3" type="ORF">BCR42DRAFT_490737</name>
</gene>
<dbReference type="PANTHER" id="PTHR47129">
    <property type="entry name" value="QUINONE OXIDOREDUCTASE 2"/>
    <property type="match status" value="1"/>
</dbReference>
<dbReference type="InterPro" id="IPR036291">
    <property type="entry name" value="NAD(P)-bd_dom_sf"/>
</dbReference>
<accession>A0A1X2IKQ1</accession>
<organism evidence="3 4">
    <name type="scientific">Absidia repens</name>
    <dbReference type="NCBI Taxonomy" id="90262"/>
    <lineage>
        <taxon>Eukaryota</taxon>
        <taxon>Fungi</taxon>
        <taxon>Fungi incertae sedis</taxon>
        <taxon>Mucoromycota</taxon>
        <taxon>Mucoromycotina</taxon>
        <taxon>Mucoromycetes</taxon>
        <taxon>Mucorales</taxon>
        <taxon>Cunninghamellaceae</taxon>
        <taxon>Absidia</taxon>
    </lineage>
</organism>
<proteinExistence type="predicted"/>
<evidence type="ECO:0000259" key="2">
    <source>
        <dbReference type="Pfam" id="PF05368"/>
    </source>
</evidence>
<feature type="domain" description="NmrA-like" evidence="2">
    <location>
        <begin position="41"/>
        <end position="221"/>
    </location>
</feature>
<name>A0A1X2IKQ1_9FUNG</name>
<dbReference type="STRING" id="90262.A0A1X2IKQ1"/>
<dbReference type="EMBL" id="MCGE01000009">
    <property type="protein sequence ID" value="ORZ18097.1"/>
    <property type="molecule type" value="Genomic_DNA"/>
</dbReference>
<dbReference type="OrthoDB" id="10254221at2759"/>
<dbReference type="Pfam" id="PF05368">
    <property type="entry name" value="NmrA"/>
    <property type="match status" value="1"/>
</dbReference>
<evidence type="ECO:0000313" key="4">
    <source>
        <dbReference type="Proteomes" id="UP000193560"/>
    </source>
</evidence>
<dbReference type="PANTHER" id="PTHR47129:SF1">
    <property type="entry name" value="NMRA-LIKE DOMAIN-CONTAINING PROTEIN"/>
    <property type="match status" value="1"/>
</dbReference>
<sequence length="367" mass="42254">MSSQQVCVIANVDSQVGYALAYRFLEGNRKHRGGNENQCNFRLLCRNKEGLDQLAHLGGDIRQVDYNREDQLREELKNAKVVIFVPEHDNQRVQQGENIIKAAKNENVNHLCMISILGVDKTSNDHQFYHLDQYRQLEQKVQEIMGGQEKSSIVRVGMLSQMFYCMAPSIEGHGTLRLPIKKDKKWSTVDLNEVVEAITKLAHENRQGNQGFAETLNNLVSGSGHQQKQLYQFTAHRNVSMEEMVQQISQGLGRKDIKYEQADREDIKRMLHELREDKRFKERPRPSQNDNNGGGTGSNGRQDSPSTFPLGRYLTDAFIDTILEFWELVNQGRMDIVTDDLKQILGRNPSDITSFFKNNRDQFRDLR</sequence>
<dbReference type="InterPro" id="IPR052718">
    <property type="entry name" value="NmrA-type_oxidoreductase"/>
</dbReference>
<dbReference type="Proteomes" id="UP000193560">
    <property type="component" value="Unassembled WGS sequence"/>
</dbReference>
<dbReference type="InterPro" id="IPR008030">
    <property type="entry name" value="NmrA-like"/>
</dbReference>
<feature type="region of interest" description="Disordered" evidence="1">
    <location>
        <begin position="273"/>
        <end position="307"/>
    </location>
</feature>
<dbReference type="AlphaFoldDB" id="A0A1X2IKQ1"/>
<dbReference type="Gene3D" id="3.40.50.720">
    <property type="entry name" value="NAD(P)-binding Rossmann-like Domain"/>
    <property type="match status" value="1"/>
</dbReference>
<evidence type="ECO:0000256" key="1">
    <source>
        <dbReference type="SAM" id="MobiDB-lite"/>
    </source>
</evidence>
<dbReference type="SUPFAM" id="SSF51735">
    <property type="entry name" value="NAD(P)-binding Rossmann-fold domains"/>
    <property type="match status" value="1"/>
</dbReference>
<comment type="caution">
    <text evidence="3">The sequence shown here is derived from an EMBL/GenBank/DDBJ whole genome shotgun (WGS) entry which is preliminary data.</text>
</comment>
<protein>
    <recommendedName>
        <fullName evidence="2">NmrA-like domain-containing protein</fullName>
    </recommendedName>
</protein>
<evidence type="ECO:0000313" key="3">
    <source>
        <dbReference type="EMBL" id="ORZ18097.1"/>
    </source>
</evidence>
<keyword evidence="4" id="KW-1185">Reference proteome</keyword>